<dbReference type="KEGG" id="eke:EK0264_04820"/>
<keyword evidence="1" id="KW-0812">Transmembrane</keyword>
<sequence length="195" mass="21034">MTILALIAAIALVVRLALFVALHVMRSDYNVVEHAVSDYAVGRTSKVATAMTWVTALSWAALGGAVLVGLGDWSEQRSAIAQLIMLAIIFVALPFTPTDVEGKARTRVGVIHYILAIAWFALSYNLSGDFTRLLADEPVGGVLNVLHWAALVSLIVLVIALLPALRRRLFGIAERVFIVVISAFFLIVAVQLVLS</sequence>
<evidence type="ECO:0000313" key="2">
    <source>
        <dbReference type="EMBL" id="QHB99674.1"/>
    </source>
</evidence>
<feature type="transmembrane region" description="Helical" evidence="1">
    <location>
        <begin position="79"/>
        <end position="96"/>
    </location>
</feature>
<dbReference type="InterPro" id="IPR009339">
    <property type="entry name" value="DUF998"/>
</dbReference>
<dbReference type="RefSeq" id="WP_159543469.1">
    <property type="nucleotide sequence ID" value="NZ_CP047156.1"/>
</dbReference>
<dbReference type="OrthoDB" id="2221333at2"/>
<dbReference type="EMBL" id="CP047156">
    <property type="protein sequence ID" value="QHB99674.1"/>
    <property type="molecule type" value="Genomic_DNA"/>
</dbReference>
<organism evidence="2 3">
    <name type="scientific">Epidermidibacterium keratini</name>
    <dbReference type="NCBI Taxonomy" id="1891644"/>
    <lineage>
        <taxon>Bacteria</taxon>
        <taxon>Bacillati</taxon>
        <taxon>Actinomycetota</taxon>
        <taxon>Actinomycetes</taxon>
        <taxon>Sporichthyales</taxon>
        <taxon>Sporichthyaceae</taxon>
        <taxon>Epidermidibacterium</taxon>
    </lineage>
</organism>
<feature type="transmembrane region" description="Helical" evidence="1">
    <location>
        <begin position="146"/>
        <end position="164"/>
    </location>
</feature>
<dbReference type="AlphaFoldDB" id="A0A7L4YK96"/>
<feature type="transmembrane region" description="Helical" evidence="1">
    <location>
        <begin position="108"/>
        <end position="126"/>
    </location>
</feature>
<evidence type="ECO:0000256" key="1">
    <source>
        <dbReference type="SAM" id="Phobius"/>
    </source>
</evidence>
<feature type="transmembrane region" description="Helical" evidence="1">
    <location>
        <begin position="47"/>
        <end position="67"/>
    </location>
</feature>
<accession>A0A7L4YK96</accession>
<keyword evidence="1" id="KW-1133">Transmembrane helix</keyword>
<protein>
    <submittedName>
        <fullName evidence="2">DUF998 domain-containing protein</fullName>
    </submittedName>
</protein>
<keyword evidence="3" id="KW-1185">Reference proteome</keyword>
<proteinExistence type="predicted"/>
<gene>
    <name evidence="2" type="ORF">EK0264_04820</name>
</gene>
<name>A0A7L4YK96_9ACTN</name>
<keyword evidence="1" id="KW-0472">Membrane</keyword>
<dbReference type="Proteomes" id="UP000463857">
    <property type="component" value="Chromosome"/>
</dbReference>
<dbReference type="InParanoid" id="A0A7L4YK96"/>
<dbReference type="Pfam" id="PF06197">
    <property type="entry name" value="DUF998"/>
    <property type="match status" value="1"/>
</dbReference>
<feature type="transmembrane region" description="Helical" evidence="1">
    <location>
        <begin position="6"/>
        <end position="26"/>
    </location>
</feature>
<reference evidence="2 3" key="1">
    <citation type="journal article" date="2018" name="Int. J. Syst. Evol. Microbiol.">
        <title>Epidermidibacterium keratini gen. nov., sp. nov., a member of the family Sporichthyaceae, isolated from keratin epidermis.</title>
        <authorList>
            <person name="Lee D.G."/>
            <person name="Trujillo M.E."/>
            <person name="Kang S."/>
            <person name="Nam J.J."/>
            <person name="Kim Y.J."/>
        </authorList>
    </citation>
    <scope>NUCLEOTIDE SEQUENCE [LARGE SCALE GENOMIC DNA]</scope>
    <source>
        <strain evidence="2 3">EPI-7</strain>
    </source>
</reference>
<evidence type="ECO:0000313" key="3">
    <source>
        <dbReference type="Proteomes" id="UP000463857"/>
    </source>
</evidence>
<feature type="transmembrane region" description="Helical" evidence="1">
    <location>
        <begin position="176"/>
        <end position="194"/>
    </location>
</feature>